<dbReference type="InterPro" id="IPR002033">
    <property type="entry name" value="TatC"/>
</dbReference>
<proteinExistence type="predicted"/>
<feature type="transmembrane region" description="Helical" evidence="5">
    <location>
        <begin position="46"/>
        <end position="64"/>
    </location>
</feature>
<feature type="transmembrane region" description="Helical" evidence="5">
    <location>
        <begin position="178"/>
        <end position="193"/>
    </location>
</feature>
<feature type="transmembrane region" description="Helical" evidence="5">
    <location>
        <begin position="148"/>
        <end position="171"/>
    </location>
</feature>
<feature type="transmembrane region" description="Helical" evidence="5">
    <location>
        <begin position="199"/>
        <end position="218"/>
    </location>
</feature>
<evidence type="ECO:0000313" key="6">
    <source>
        <dbReference type="EMBL" id="AXI97865.1"/>
    </source>
</evidence>
<comment type="subcellular location">
    <subcellularLocation>
        <location evidence="1">Membrane</location>
        <topology evidence="1">Multi-pass membrane protein</topology>
    </subcellularLocation>
</comment>
<gene>
    <name evidence="6" type="primary">tatC</name>
</gene>
<protein>
    <submittedName>
        <fullName evidence="6">Sec-independent protein translocase component TatC</fullName>
    </submittedName>
</protein>
<keyword evidence="2 5" id="KW-0812">Transmembrane</keyword>
<dbReference type="AlphaFoldDB" id="A0A345UBM9"/>
<evidence type="ECO:0000256" key="5">
    <source>
        <dbReference type="SAM" id="Phobius"/>
    </source>
</evidence>
<keyword evidence="4 5" id="KW-0472">Membrane</keyword>
<accession>A0A345UBM9</accession>
<keyword evidence="3 5" id="KW-1133">Transmembrane helix</keyword>
<sequence>MVSFFSCLIVSNIFIDTLLFFETYPFLTFTTRKFIANNVMDLFDTVWLLTISQSFTFIFPYWIYQLYKFNCSSWYKYQLEFFKKSIFISLLSTLVILFITHLIFVPWILQFLAQWEIITSPLLKILIELRVLNYIRWVLAFRYISSSLWFLIFVVLIHLWFLLNTVFVYFLIRTYRKIFVFGILAFLFLLIPPDGLLQFFLVVSIFTLFEVIFFIVCYKINNNFLYYAYIKSIVKISSTKDCEEI</sequence>
<reference evidence="6" key="1">
    <citation type="submission" date="2018-05" db="EMBL/GenBank/DDBJ databases">
        <title>Organellar genomes of Gracilariaceae.</title>
        <authorList>
            <person name="Iha C."/>
            <person name="Oliveira M.C."/>
        </authorList>
    </citation>
    <scope>NUCLEOTIDE SEQUENCE</scope>
</reference>
<evidence type="ECO:0000256" key="2">
    <source>
        <dbReference type="ARBA" id="ARBA00022692"/>
    </source>
</evidence>
<geneLocation type="mitochondrion" evidence="6"/>
<evidence type="ECO:0000256" key="3">
    <source>
        <dbReference type="ARBA" id="ARBA00022989"/>
    </source>
</evidence>
<keyword evidence="6" id="KW-0496">Mitochondrion</keyword>
<name>A0A345UBM9_9FLOR</name>
<feature type="transmembrane region" description="Helical" evidence="5">
    <location>
        <begin position="85"/>
        <end position="109"/>
    </location>
</feature>
<dbReference type="RefSeq" id="YP_009511938.1">
    <property type="nucleotide sequence ID" value="NC_039152.1"/>
</dbReference>
<dbReference type="GeneID" id="37624724"/>
<evidence type="ECO:0000256" key="1">
    <source>
        <dbReference type="ARBA" id="ARBA00004141"/>
    </source>
</evidence>
<dbReference type="Pfam" id="PF00902">
    <property type="entry name" value="TatC"/>
    <property type="match status" value="1"/>
</dbReference>
<dbReference type="EMBL" id="MH396025">
    <property type="protein sequence ID" value="AXI97865.1"/>
    <property type="molecule type" value="Genomic_DNA"/>
</dbReference>
<feature type="transmembrane region" description="Helical" evidence="5">
    <location>
        <begin position="7"/>
        <end position="26"/>
    </location>
</feature>
<organism evidence="6">
    <name type="scientific">Melanthalia intermedia</name>
    <dbReference type="NCBI Taxonomy" id="172989"/>
    <lineage>
        <taxon>Eukaryota</taxon>
        <taxon>Rhodophyta</taxon>
        <taxon>Florideophyceae</taxon>
        <taxon>Rhodymeniophycidae</taxon>
        <taxon>Gracilariales</taxon>
        <taxon>Gracilariaceae</taxon>
        <taxon>Melanthalia</taxon>
    </lineage>
</organism>
<dbReference type="GO" id="GO:0016020">
    <property type="term" value="C:membrane"/>
    <property type="evidence" value="ECO:0007669"/>
    <property type="project" value="UniProtKB-SubCell"/>
</dbReference>
<evidence type="ECO:0000256" key="4">
    <source>
        <dbReference type="ARBA" id="ARBA00023136"/>
    </source>
</evidence>